<dbReference type="Proteomes" id="UP001341444">
    <property type="component" value="Unassembled WGS sequence"/>
</dbReference>
<dbReference type="PIRSF" id="PIRSF000709">
    <property type="entry name" value="6PFK_2-Ptase"/>
    <property type="match status" value="1"/>
</dbReference>
<dbReference type="SUPFAM" id="SSF53254">
    <property type="entry name" value="Phosphoglycerate mutase-like"/>
    <property type="match status" value="1"/>
</dbReference>
<evidence type="ECO:0000313" key="1">
    <source>
        <dbReference type="EMBL" id="MED1203357.1"/>
    </source>
</evidence>
<evidence type="ECO:0000313" key="2">
    <source>
        <dbReference type="Proteomes" id="UP001341444"/>
    </source>
</evidence>
<dbReference type="InterPro" id="IPR013078">
    <property type="entry name" value="His_Pase_superF_clade-1"/>
</dbReference>
<dbReference type="Pfam" id="PF00300">
    <property type="entry name" value="His_Phos_1"/>
    <property type="match status" value="1"/>
</dbReference>
<accession>A0ABU6MJE7</accession>
<dbReference type="InterPro" id="IPR029033">
    <property type="entry name" value="His_PPase_superfam"/>
</dbReference>
<dbReference type="SMART" id="SM00855">
    <property type="entry name" value="PGAM"/>
    <property type="match status" value="1"/>
</dbReference>
<proteinExistence type="predicted"/>
<dbReference type="CDD" id="cd07067">
    <property type="entry name" value="HP_PGM_like"/>
    <property type="match status" value="1"/>
</dbReference>
<reference evidence="1 2" key="1">
    <citation type="submission" date="2023-03" db="EMBL/GenBank/DDBJ databases">
        <title>Bacillus Genome Sequencing.</title>
        <authorList>
            <person name="Dunlap C."/>
        </authorList>
    </citation>
    <scope>NUCLEOTIDE SEQUENCE [LARGE SCALE GENOMIC DNA]</scope>
    <source>
        <strain evidence="1 2">B-23453</strain>
    </source>
</reference>
<comment type="caution">
    <text evidence="1">The sequence shown here is derived from an EMBL/GenBank/DDBJ whole genome shotgun (WGS) entry which is preliminary data.</text>
</comment>
<dbReference type="PROSITE" id="PS00175">
    <property type="entry name" value="PG_MUTASE"/>
    <property type="match status" value="1"/>
</dbReference>
<dbReference type="InterPro" id="IPR001345">
    <property type="entry name" value="PG/BPGM_mutase_AS"/>
</dbReference>
<dbReference type="PANTHER" id="PTHR48100">
    <property type="entry name" value="BROAD-SPECIFICITY PHOSPHATASE YOR283W-RELATED"/>
    <property type="match status" value="1"/>
</dbReference>
<dbReference type="InterPro" id="IPR050275">
    <property type="entry name" value="PGM_Phosphatase"/>
</dbReference>
<organism evidence="1 2">
    <name type="scientific">Heyndrickxia acidicola</name>
    <dbReference type="NCBI Taxonomy" id="209389"/>
    <lineage>
        <taxon>Bacteria</taxon>
        <taxon>Bacillati</taxon>
        <taxon>Bacillota</taxon>
        <taxon>Bacilli</taxon>
        <taxon>Bacillales</taxon>
        <taxon>Bacillaceae</taxon>
        <taxon>Heyndrickxia</taxon>
    </lineage>
</organism>
<keyword evidence="2" id="KW-1185">Reference proteome</keyword>
<dbReference type="Gene3D" id="3.40.50.1240">
    <property type="entry name" value="Phosphoglycerate mutase-like"/>
    <property type="match status" value="1"/>
</dbReference>
<name>A0ABU6MJE7_9BACI</name>
<dbReference type="EMBL" id="JARMAB010000012">
    <property type="protein sequence ID" value="MED1203357.1"/>
    <property type="molecule type" value="Genomic_DNA"/>
</dbReference>
<gene>
    <name evidence="1" type="ORF">P4T90_09735</name>
</gene>
<protein>
    <submittedName>
        <fullName evidence="1">Histidine phosphatase family protein</fullName>
    </submittedName>
</protein>
<dbReference type="RefSeq" id="WP_066268971.1">
    <property type="nucleotide sequence ID" value="NZ_JARMAB010000012.1"/>
</dbReference>
<sequence length="199" mass="22668">MTRIYIVRHGQTEWNANGNKYCGISDIELSETGKRQALKVASVLKDVEFSAAYSSSLGRAHETASIIAKEHGLTVTPDPRIAEMNYGTWEGKRREEFIHEWADWLEDPGSRKAGGTGETSQQVFDRYNDFIQEVAEKHRDETILVVAHSMANRVFIAGTLEMPYRNYGRLQQDNTGITVYQKDENTNRFITINLNTHVQ</sequence>